<proteinExistence type="predicted"/>
<feature type="region of interest" description="Disordered" evidence="1">
    <location>
        <begin position="54"/>
        <end position="106"/>
    </location>
</feature>
<protein>
    <submittedName>
        <fullName evidence="2">Krueppel-like protein factor 3</fullName>
    </submittedName>
</protein>
<sequence>EVYVPENKIRHENMFFNNKTMCTRSTNRVMEAVSSLLTMHTMGTKRTYKDLMQEKLPTPQPSDSEGEDIEIPEKRMKPEEHLISHDMARSLLTRTPPRTPSPVDVQTPTSIAVSVIMKVDRKVLSVRPILLPIILKNKVL</sequence>
<organism evidence="2">
    <name type="scientific">Triatoma infestans</name>
    <name type="common">Assassin bug</name>
    <dbReference type="NCBI Taxonomy" id="30076"/>
    <lineage>
        <taxon>Eukaryota</taxon>
        <taxon>Metazoa</taxon>
        <taxon>Ecdysozoa</taxon>
        <taxon>Arthropoda</taxon>
        <taxon>Hexapoda</taxon>
        <taxon>Insecta</taxon>
        <taxon>Pterygota</taxon>
        <taxon>Neoptera</taxon>
        <taxon>Paraneoptera</taxon>
        <taxon>Hemiptera</taxon>
        <taxon>Heteroptera</taxon>
        <taxon>Panheteroptera</taxon>
        <taxon>Cimicomorpha</taxon>
        <taxon>Reduviidae</taxon>
        <taxon>Triatominae</taxon>
        <taxon>Triatoma</taxon>
    </lineage>
</organism>
<dbReference type="AlphaFoldDB" id="A0A161M175"/>
<evidence type="ECO:0000256" key="1">
    <source>
        <dbReference type="SAM" id="MobiDB-lite"/>
    </source>
</evidence>
<reference evidence="2" key="2">
    <citation type="journal article" date="2017" name="J. Med. Entomol.">
        <title>Transcriptome Analysis of the Triatoma infestans (Hemiptera: Reduviidae) Integument.</title>
        <authorList>
            <person name="Calderon-Fernandez G.M."/>
            <person name="Moriconi D.E."/>
            <person name="Dulbecco A.B."/>
            <person name="Juarez M.P."/>
        </authorList>
    </citation>
    <scope>NUCLEOTIDE SEQUENCE</scope>
    <source>
        <strain evidence="2">Int1</strain>
        <tissue evidence="2">Integument</tissue>
    </source>
</reference>
<accession>A0A161M175</accession>
<reference evidence="2" key="1">
    <citation type="submission" date="2016-04" db="EMBL/GenBank/DDBJ databases">
        <authorList>
            <person name="Calderon-Fernandez G.M.Sr."/>
        </authorList>
    </citation>
    <scope>NUCLEOTIDE SEQUENCE</scope>
    <source>
        <strain evidence="2">Int1</strain>
        <tissue evidence="2">Integument</tissue>
    </source>
</reference>
<feature type="compositionally biased region" description="Basic and acidic residues" evidence="1">
    <location>
        <begin position="71"/>
        <end position="88"/>
    </location>
</feature>
<evidence type="ECO:0000313" key="2">
    <source>
        <dbReference type="EMBL" id="JAR97384.1"/>
    </source>
</evidence>
<feature type="non-terminal residue" evidence="2">
    <location>
        <position position="1"/>
    </location>
</feature>
<dbReference type="EMBL" id="GEMB01005940">
    <property type="protein sequence ID" value="JAR97384.1"/>
    <property type="molecule type" value="Transcribed_RNA"/>
</dbReference>
<name>A0A161M175_TRIIF</name>